<evidence type="ECO:0000256" key="10">
    <source>
        <dbReference type="ARBA" id="ARBA00022898"/>
    </source>
</evidence>
<feature type="binding site" evidence="19">
    <location>
        <position position="271"/>
    </location>
    <ligand>
        <name>tRNA</name>
        <dbReference type="ChEBI" id="CHEBI:17843"/>
    </ligand>
</feature>
<dbReference type="GO" id="GO:0001717">
    <property type="term" value="P:conversion of seryl-tRNAsec to selenocys-tRNAsec"/>
    <property type="evidence" value="ECO:0007669"/>
    <property type="project" value="UniProtKB-UniRule"/>
</dbReference>
<dbReference type="Proteomes" id="UP000678499">
    <property type="component" value="Unassembled WGS sequence"/>
</dbReference>
<keyword evidence="8 18" id="KW-0808">Transferase</keyword>
<dbReference type="PANTHER" id="PTHR12944">
    <property type="entry name" value="SOLUBLE LIVER ANTIGEN/LIVER PANCREAS ANTIGEN"/>
    <property type="match status" value="1"/>
</dbReference>
<keyword evidence="9 18" id="KW-0694">RNA-binding</keyword>
<evidence type="ECO:0000313" key="22">
    <source>
        <dbReference type="Proteomes" id="UP000678499"/>
    </source>
</evidence>
<feature type="binding site" evidence="19">
    <location>
        <position position="97"/>
    </location>
    <ligand>
        <name>substrate</name>
    </ligand>
</feature>
<dbReference type="GO" id="GO:0000049">
    <property type="term" value="F:tRNA binding"/>
    <property type="evidence" value="ECO:0007669"/>
    <property type="project" value="UniProtKB-UniRule"/>
</dbReference>
<evidence type="ECO:0000256" key="18">
    <source>
        <dbReference type="PIRNR" id="PIRNR017689"/>
    </source>
</evidence>
<evidence type="ECO:0000256" key="6">
    <source>
        <dbReference type="ARBA" id="ARBA00021963"/>
    </source>
</evidence>
<dbReference type="InterPro" id="IPR015421">
    <property type="entry name" value="PyrdxlP-dep_Trfase_major"/>
</dbReference>
<feature type="modified residue" description="N6-(pyridoxal phosphate)lysine" evidence="20">
    <location>
        <position position="284"/>
    </location>
</feature>
<keyword evidence="10 18" id="KW-0663">Pyridoxal phosphate</keyword>
<proteinExistence type="inferred from homology"/>
<feature type="binding site" evidence="19">
    <location>
        <position position="105"/>
    </location>
    <ligand>
        <name>substrate</name>
    </ligand>
</feature>
<evidence type="ECO:0000256" key="19">
    <source>
        <dbReference type="PIRSR" id="PIRSR017689-1"/>
    </source>
</evidence>
<dbReference type="GO" id="GO:0001514">
    <property type="term" value="P:selenocysteine incorporation"/>
    <property type="evidence" value="ECO:0007669"/>
    <property type="project" value="TreeGrafter"/>
</dbReference>
<comment type="pathway">
    <text evidence="3 18">Aminoacyl-tRNA biosynthesis; selenocysteinyl-tRNA(Sec) biosynthesis; selenocysteinyl-tRNA(Sec) from L-seryl-tRNA(Sec) (archaeal/eukaryal route): step 2/2.</text>
</comment>
<keyword evidence="18" id="KW-0963">Cytoplasm</keyword>
<feature type="binding site" evidence="19">
    <location>
        <position position="98"/>
    </location>
    <ligand>
        <name>substrate</name>
    </ligand>
</feature>
<dbReference type="EMBL" id="OA882290">
    <property type="protein sequence ID" value="CAD7274459.1"/>
    <property type="molecule type" value="Genomic_DNA"/>
</dbReference>
<dbReference type="OrthoDB" id="10263545at2759"/>
<evidence type="ECO:0000256" key="11">
    <source>
        <dbReference type="ARBA" id="ARBA00022917"/>
    </source>
</evidence>
<keyword evidence="11 18" id="KW-0648">Protein biosynthesis</keyword>
<sequence length="462" mass="50008">MMGDPFESLTALLPANYVHMARDAALASTSRIRHLVTQRKIPDVGWSVNEIDLFVRQIAAMDSNAFPGNVGAGERESRIFSVLVAQRNYNLGHGIGRSGDILAVQPKAVGSSLINHLTNHLVSHALSLAGIQPKPHCFITPFATGMALTMCFLRLRHMRPNATHVIATRVDQKSHLKSVEAAGFRLCVVANSRRGDEITTDASSVAEAAESIGVENVVAVLAVTSCFAPRAPDDLPTLSTWCKDQGVPLVVNNAYGVQSSKCVHLVNEARRVGRLDVFVQSCDKNFMVPVGGAVIAGFDKEFVDSIAALYPGRASCGPSLDVLMTLLELGVNRYKQLLSQRKTIYEKLKSALQIVAAKHGERILETKSNNISLAFTLDNYPKEDVSKLGSMLFTRNVSGARVVSGLETKTVADVRLCGWGAHADDHPSAYLTVAAAIGMKPEEVDIVAKRLDKALQKFKQDL</sequence>
<evidence type="ECO:0000256" key="17">
    <source>
        <dbReference type="ARBA" id="ARBA00048808"/>
    </source>
</evidence>
<evidence type="ECO:0000256" key="1">
    <source>
        <dbReference type="ARBA" id="ARBA00001933"/>
    </source>
</evidence>
<dbReference type="NCBIfam" id="TIGR03531">
    <property type="entry name" value="selenium_SpcS"/>
    <property type="match status" value="1"/>
</dbReference>
<gene>
    <name evidence="21" type="ORF">NMOB1V02_LOCUS2290</name>
</gene>
<organism evidence="21">
    <name type="scientific">Notodromas monacha</name>
    <dbReference type="NCBI Taxonomy" id="399045"/>
    <lineage>
        <taxon>Eukaryota</taxon>
        <taxon>Metazoa</taxon>
        <taxon>Ecdysozoa</taxon>
        <taxon>Arthropoda</taxon>
        <taxon>Crustacea</taxon>
        <taxon>Oligostraca</taxon>
        <taxon>Ostracoda</taxon>
        <taxon>Podocopa</taxon>
        <taxon>Podocopida</taxon>
        <taxon>Cypridocopina</taxon>
        <taxon>Cypridoidea</taxon>
        <taxon>Cyprididae</taxon>
        <taxon>Notodromas</taxon>
    </lineage>
</organism>
<evidence type="ECO:0000256" key="4">
    <source>
        <dbReference type="ARBA" id="ARBA00007037"/>
    </source>
</evidence>
<evidence type="ECO:0000256" key="16">
    <source>
        <dbReference type="ARBA" id="ARBA00032693"/>
    </source>
</evidence>
<evidence type="ECO:0000256" key="9">
    <source>
        <dbReference type="ARBA" id="ARBA00022884"/>
    </source>
</evidence>
<comment type="cofactor">
    <cofactor evidence="1 18 20">
        <name>pyridoxal 5'-phosphate</name>
        <dbReference type="ChEBI" id="CHEBI:597326"/>
    </cofactor>
</comment>
<dbReference type="InterPro" id="IPR019872">
    <property type="entry name" value="Sec-tRNA_Se_transferase"/>
</dbReference>
<dbReference type="EMBL" id="CAJPEX010000253">
    <property type="protein sequence ID" value="CAG0914611.1"/>
    <property type="molecule type" value="Genomic_DNA"/>
</dbReference>
<dbReference type="PANTHER" id="PTHR12944:SF2">
    <property type="entry name" value="O-PHOSPHOSERYL-TRNA(SEC) SELENIUM TRANSFERASE"/>
    <property type="match status" value="1"/>
</dbReference>
<evidence type="ECO:0000256" key="5">
    <source>
        <dbReference type="ARBA" id="ARBA00012464"/>
    </source>
</evidence>
<dbReference type="InterPro" id="IPR015424">
    <property type="entry name" value="PyrdxlP-dep_Trfase"/>
</dbReference>
<dbReference type="EC" id="2.9.1.2" evidence="5 18"/>
<evidence type="ECO:0000256" key="15">
    <source>
        <dbReference type="ARBA" id="ARBA00032048"/>
    </source>
</evidence>
<evidence type="ECO:0000313" key="21">
    <source>
        <dbReference type="EMBL" id="CAD7274459.1"/>
    </source>
</evidence>
<dbReference type="GO" id="GO:0005737">
    <property type="term" value="C:cytoplasm"/>
    <property type="evidence" value="ECO:0007669"/>
    <property type="project" value="UniProtKB-SubCell"/>
</dbReference>
<feature type="binding site" evidence="19">
    <location>
        <position position="313"/>
    </location>
    <ligand>
        <name>substrate</name>
    </ligand>
</feature>
<dbReference type="PIRSF" id="PIRSF017689">
    <property type="entry name" value="SepSecS"/>
    <property type="match status" value="1"/>
</dbReference>
<comment type="similarity">
    <text evidence="4 18">Belongs to the SepSecS family.</text>
</comment>
<evidence type="ECO:0000256" key="13">
    <source>
        <dbReference type="ARBA" id="ARBA00026053"/>
    </source>
</evidence>
<dbReference type="AlphaFoldDB" id="A0A7R9BHM0"/>
<feature type="binding site" evidence="19">
    <location>
        <position position="395"/>
    </location>
    <ligand>
        <name>tRNA</name>
        <dbReference type="ChEBI" id="CHEBI:17843"/>
    </ligand>
</feature>
<evidence type="ECO:0000256" key="14">
    <source>
        <dbReference type="ARBA" id="ARBA00030669"/>
    </source>
</evidence>
<comment type="catalytic activity">
    <reaction evidence="17 18">
        <text>O-phospho-L-seryl-tRNA(Sec) + selenophosphate + H2O = L-selenocysteinyl-tRNA(Sec) + 2 phosphate</text>
        <dbReference type="Rhea" id="RHEA:25041"/>
        <dbReference type="Rhea" id="RHEA-COMP:9743"/>
        <dbReference type="Rhea" id="RHEA-COMP:9947"/>
        <dbReference type="ChEBI" id="CHEBI:15377"/>
        <dbReference type="ChEBI" id="CHEBI:16144"/>
        <dbReference type="ChEBI" id="CHEBI:43474"/>
        <dbReference type="ChEBI" id="CHEBI:78551"/>
        <dbReference type="ChEBI" id="CHEBI:78573"/>
        <dbReference type="EC" id="2.9.1.2"/>
    </reaction>
</comment>
<keyword evidence="12 18" id="KW-0711">Selenium</keyword>
<feature type="site" description="May act as a substrate filter by repelling compounds with a negatively charged alpha-carboxylate" evidence="20">
    <location>
        <position position="74"/>
    </location>
</feature>
<reference evidence="21" key="1">
    <citation type="submission" date="2020-11" db="EMBL/GenBank/DDBJ databases">
        <authorList>
            <person name="Tran Van P."/>
        </authorList>
    </citation>
    <scope>NUCLEOTIDE SEQUENCE</scope>
</reference>
<comment type="function">
    <text evidence="2 18">Converts O-phosphoseryl-tRNA(Sec) to selenocysteinyl-tRNA(Sec) required for selenoprotein biosynthesis.</text>
</comment>
<dbReference type="Gene3D" id="3.40.640.10">
    <property type="entry name" value="Type I PLP-dependent aspartate aminotransferase-like (Major domain)"/>
    <property type="match status" value="1"/>
</dbReference>
<dbReference type="InterPro" id="IPR008829">
    <property type="entry name" value="SepSecS/SepCysS"/>
</dbReference>
<name>A0A7R9BHM0_9CRUS</name>
<accession>A0A7R9BHM0</accession>
<evidence type="ECO:0000256" key="7">
    <source>
        <dbReference type="ARBA" id="ARBA00022555"/>
    </source>
</evidence>
<feature type="binding site" evidence="19">
    <location>
        <position position="75"/>
    </location>
    <ligand>
        <name>pyridoxal 5'-phosphate</name>
        <dbReference type="ChEBI" id="CHEBI:597326"/>
    </ligand>
</feature>
<evidence type="ECO:0000256" key="8">
    <source>
        <dbReference type="ARBA" id="ARBA00022679"/>
    </source>
</evidence>
<comment type="subunit">
    <text evidence="13">Homotetramer formed by a catalytic dimer and a non-catalytic dimer serving as a binding platform that orients tRNASec for catalysis. Each tetramer binds the CCA ends of two tRNAs which point to the active sites of the catalytic dimer.</text>
</comment>
<evidence type="ECO:0000256" key="2">
    <source>
        <dbReference type="ARBA" id="ARBA00002552"/>
    </source>
</evidence>
<dbReference type="UniPathway" id="UPA00906">
    <property type="reaction ID" value="UER00898"/>
</dbReference>
<evidence type="ECO:0000256" key="12">
    <source>
        <dbReference type="ARBA" id="ARBA00023266"/>
    </source>
</evidence>
<keyword evidence="22" id="KW-1185">Reference proteome</keyword>
<evidence type="ECO:0000256" key="3">
    <source>
        <dbReference type="ARBA" id="ARBA00004822"/>
    </source>
</evidence>
<evidence type="ECO:0000256" key="20">
    <source>
        <dbReference type="PIRSR" id="PIRSR017689-50"/>
    </source>
</evidence>
<dbReference type="GO" id="GO:0098621">
    <property type="term" value="F:O-phosphoseryl-tRNA(Sec) selenium transferase activity"/>
    <property type="evidence" value="ECO:0007669"/>
    <property type="project" value="UniProtKB-EC"/>
</dbReference>
<dbReference type="Pfam" id="PF05889">
    <property type="entry name" value="SepSecS"/>
    <property type="match status" value="1"/>
</dbReference>
<protein>
    <recommendedName>
        <fullName evidence="6 18">O-phosphoseryl-tRNA(Sec) selenium transferase</fullName>
        <ecNumber evidence="5 18">2.9.1.2</ecNumber>
    </recommendedName>
    <alternativeName>
        <fullName evidence="14 18">Selenocysteine synthase</fullName>
    </alternativeName>
    <alternativeName>
        <fullName evidence="15 18">Selenocysteinyl-tRNA(Sec) synthase</fullName>
    </alternativeName>
    <alternativeName>
        <fullName evidence="16 18">Sep-tRNA:Sec-tRNA synthase</fullName>
    </alternativeName>
</protein>
<comment type="subcellular location">
    <subcellularLocation>
        <location evidence="18">Cytoplasm</location>
    </subcellularLocation>
</comment>
<dbReference type="SUPFAM" id="SSF53383">
    <property type="entry name" value="PLP-dependent transferases"/>
    <property type="match status" value="1"/>
</dbReference>
<keyword evidence="7 18" id="KW-0820">tRNA-binding</keyword>